<dbReference type="CDD" id="cd11377">
    <property type="entry name" value="Pro-peptidase_S53"/>
    <property type="match status" value="1"/>
</dbReference>
<dbReference type="GO" id="GO:0004252">
    <property type="term" value="F:serine-type endopeptidase activity"/>
    <property type="evidence" value="ECO:0007669"/>
    <property type="project" value="UniProtKB-UniRule"/>
</dbReference>
<organism evidence="12 13">
    <name type="scientific">Dictyostelium purpureum</name>
    <name type="common">Slime mold</name>
    <dbReference type="NCBI Taxonomy" id="5786"/>
    <lineage>
        <taxon>Eukaryota</taxon>
        <taxon>Amoebozoa</taxon>
        <taxon>Evosea</taxon>
        <taxon>Eumycetozoa</taxon>
        <taxon>Dictyostelia</taxon>
        <taxon>Dictyosteliales</taxon>
        <taxon>Dictyosteliaceae</taxon>
        <taxon>Dictyostelium</taxon>
    </lineage>
</organism>
<dbReference type="Proteomes" id="UP000001064">
    <property type="component" value="Unassembled WGS sequence"/>
</dbReference>
<keyword evidence="5 9" id="KW-0720">Serine protease</keyword>
<dbReference type="PROSITE" id="PS51695">
    <property type="entry name" value="SEDOLISIN"/>
    <property type="match status" value="1"/>
</dbReference>
<dbReference type="SUPFAM" id="SSF54897">
    <property type="entry name" value="Protease propeptides/inhibitors"/>
    <property type="match status" value="1"/>
</dbReference>
<feature type="signal peptide" evidence="10">
    <location>
        <begin position="1"/>
        <end position="19"/>
    </location>
</feature>
<dbReference type="OMA" id="VEAQMDI"/>
<keyword evidence="8" id="KW-0325">Glycoprotein</keyword>
<evidence type="ECO:0000256" key="3">
    <source>
        <dbReference type="ARBA" id="ARBA00022729"/>
    </source>
</evidence>
<dbReference type="MEROPS" id="S53.006"/>
<feature type="binding site" evidence="9">
    <location>
        <position position="570"/>
    </location>
    <ligand>
        <name>Ca(2+)</name>
        <dbReference type="ChEBI" id="CHEBI:29108"/>
    </ligand>
</feature>
<dbReference type="Pfam" id="PF09286">
    <property type="entry name" value="Pro-kuma_activ"/>
    <property type="match status" value="1"/>
</dbReference>
<sequence length="591" mass="64166">MKLILLLILTVCLAVPTLSFNRDSNWVRSDRASKNHLVNFHVALNQRNLDILESTLLDVSNPLSPNYGKYWDMESVLGLVAPEQKVVDTVEEYLYENGCESVEIHSDYLKVSAPVSAIEKMFSVEMFNYKHAVKANQKLIRSKQTYTIPHQIKEHVHIVTGLSELPHLSNGPQKHKLNHKSVQSTPNADPGLVIPATIQNLYGIPTNYNNHPNTSMCVAEFQADHSYNPKDLNTFATKTGTPLIKVTKRVGPFVPSDPDGESTLDVQYGAAIAEDAQFWFWTVDGWMFEFSSALAEQYPAPYVVSMSWGWPEPEQCGGNNPANCQKGENSFEYVERTNIEFQKIGLRGITLLASSGDDGAPGNGNPDCSTKGQVISTIFPGASPWVTSVGATMLGKSSSNSGNIYKGIPVCNNNKCATSTEEIVCQAPPAAITTGGGFSNYIPRPSWQSDVVDAYLNSGTPLPASKYFNSSNRGFPDVSALGHNYYIVLGGNPTPVDGTSASSPVFGAIISLLNSYRFNNNKSPLGFINPVLYAAAASNNNAFTDITSGDNKCTTQCCSKVGYVAAKGWDPVTGLGTPNFKGLLAYIQTLQ</sequence>
<dbReference type="CDD" id="cd04056">
    <property type="entry name" value="Peptidases_S53"/>
    <property type="match status" value="1"/>
</dbReference>
<evidence type="ECO:0000256" key="4">
    <source>
        <dbReference type="ARBA" id="ARBA00022801"/>
    </source>
</evidence>
<feature type="binding site" evidence="9">
    <location>
        <position position="546"/>
    </location>
    <ligand>
        <name>Ca(2+)</name>
        <dbReference type="ChEBI" id="CHEBI:29108"/>
    </ligand>
</feature>
<evidence type="ECO:0000256" key="1">
    <source>
        <dbReference type="ARBA" id="ARBA00022670"/>
    </source>
</evidence>
<evidence type="ECO:0000259" key="11">
    <source>
        <dbReference type="PROSITE" id="PS51695"/>
    </source>
</evidence>
<feature type="active site" description="Charge relay system" evidence="9">
    <location>
        <position position="500"/>
    </location>
</feature>
<comment type="cofactor">
    <cofactor evidence="9">
        <name>Ca(2+)</name>
        <dbReference type="ChEBI" id="CHEBI:29108"/>
    </cofactor>
    <text evidence="9">Binds 1 Ca(2+) ion per subunit.</text>
</comment>
<evidence type="ECO:0000313" key="13">
    <source>
        <dbReference type="Proteomes" id="UP000001064"/>
    </source>
</evidence>
<feature type="binding site" evidence="9">
    <location>
        <position position="545"/>
    </location>
    <ligand>
        <name>Ca(2+)</name>
        <dbReference type="ChEBI" id="CHEBI:29108"/>
    </ligand>
</feature>
<evidence type="ECO:0000256" key="9">
    <source>
        <dbReference type="PROSITE-ProRule" id="PRU01032"/>
    </source>
</evidence>
<feature type="active site" description="Charge relay system" evidence="9">
    <location>
        <position position="261"/>
    </location>
</feature>
<evidence type="ECO:0000256" key="10">
    <source>
        <dbReference type="SAM" id="SignalP"/>
    </source>
</evidence>
<evidence type="ECO:0000256" key="8">
    <source>
        <dbReference type="ARBA" id="ARBA00023180"/>
    </source>
</evidence>
<keyword evidence="13" id="KW-1185">Reference proteome</keyword>
<protein>
    <recommendedName>
        <fullName evidence="11">Peptidase S53 domain-containing protein</fullName>
    </recommendedName>
</protein>
<dbReference type="InterPro" id="IPR036852">
    <property type="entry name" value="Peptidase_S8/S53_dom_sf"/>
</dbReference>
<dbReference type="GO" id="GO:0004175">
    <property type="term" value="F:endopeptidase activity"/>
    <property type="evidence" value="ECO:0000318"/>
    <property type="project" value="GO_Central"/>
</dbReference>
<dbReference type="GO" id="GO:0046872">
    <property type="term" value="F:metal ion binding"/>
    <property type="evidence" value="ECO:0007669"/>
    <property type="project" value="UniProtKB-UniRule"/>
</dbReference>
<dbReference type="SUPFAM" id="SSF52743">
    <property type="entry name" value="Subtilisin-like"/>
    <property type="match status" value="1"/>
</dbReference>
<dbReference type="GO" id="GO:0006508">
    <property type="term" value="P:proteolysis"/>
    <property type="evidence" value="ECO:0000318"/>
    <property type="project" value="GO_Central"/>
</dbReference>
<dbReference type="FunFam" id="3.40.50.200:FF:000047">
    <property type="entry name" value="Dipeptidyl aminopeptidase"/>
    <property type="match status" value="1"/>
</dbReference>
<dbReference type="PANTHER" id="PTHR14218">
    <property type="entry name" value="PROTEASE S8 TRIPEPTIDYL PEPTIDASE I CLN2"/>
    <property type="match status" value="1"/>
</dbReference>
<evidence type="ECO:0000313" key="12">
    <source>
        <dbReference type="EMBL" id="EGC39256.1"/>
    </source>
</evidence>
<evidence type="ECO:0000256" key="7">
    <source>
        <dbReference type="ARBA" id="ARBA00023145"/>
    </source>
</evidence>
<accession>F0Z9R8</accession>
<keyword evidence="2 9" id="KW-0479">Metal-binding</keyword>
<feature type="domain" description="Peptidase S53" evidence="11">
    <location>
        <begin position="192"/>
        <end position="590"/>
    </location>
</feature>
<evidence type="ECO:0000256" key="2">
    <source>
        <dbReference type="ARBA" id="ARBA00022723"/>
    </source>
</evidence>
<dbReference type="InterPro" id="IPR050819">
    <property type="entry name" value="Tripeptidyl-peptidase_I"/>
</dbReference>
<feature type="binding site" evidence="9">
    <location>
        <position position="568"/>
    </location>
    <ligand>
        <name>Ca(2+)</name>
        <dbReference type="ChEBI" id="CHEBI:29108"/>
    </ligand>
</feature>
<dbReference type="RefSeq" id="XP_003284160.1">
    <property type="nucleotide sequence ID" value="XM_003284112.1"/>
</dbReference>
<keyword evidence="1 9" id="KW-0645">Protease</keyword>
<dbReference type="VEuPathDB" id="AmoebaDB:DICPUDRAFT_27222"/>
<dbReference type="PANTHER" id="PTHR14218:SF31">
    <property type="entry name" value="PEPTIDASE S53 DOMAIN-CONTAINING PROTEIN"/>
    <property type="match status" value="1"/>
</dbReference>
<keyword evidence="3 10" id="KW-0732">Signal</keyword>
<feature type="active site" description="Charge relay system" evidence="9">
    <location>
        <position position="265"/>
    </location>
</feature>
<dbReference type="SMART" id="SM00944">
    <property type="entry name" value="Pro-kuma_activ"/>
    <property type="match status" value="1"/>
</dbReference>
<gene>
    <name evidence="12" type="ORF">DICPUDRAFT_27222</name>
</gene>
<dbReference type="InterPro" id="IPR015366">
    <property type="entry name" value="S53_propep"/>
</dbReference>
<evidence type="ECO:0000256" key="5">
    <source>
        <dbReference type="ARBA" id="ARBA00022825"/>
    </source>
</evidence>
<dbReference type="AlphaFoldDB" id="F0Z9R8"/>
<evidence type="ECO:0000256" key="6">
    <source>
        <dbReference type="ARBA" id="ARBA00022837"/>
    </source>
</evidence>
<dbReference type="InParanoid" id="F0Z9R8"/>
<dbReference type="OrthoDB" id="14633at2759"/>
<name>F0Z9R8_DICPU</name>
<dbReference type="STRING" id="5786.F0Z9R8"/>
<keyword evidence="6 9" id="KW-0106">Calcium</keyword>
<dbReference type="Gene3D" id="3.40.50.200">
    <property type="entry name" value="Peptidase S8/S53 domain"/>
    <property type="match status" value="1"/>
</dbReference>
<feature type="chain" id="PRO_5003262249" description="Peptidase S53 domain-containing protein" evidence="10">
    <location>
        <begin position="20"/>
        <end position="591"/>
    </location>
</feature>
<keyword evidence="7" id="KW-0865">Zymogen</keyword>
<dbReference type="InterPro" id="IPR030400">
    <property type="entry name" value="Sedolisin_dom"/>
</dbReference>
<keyword evidence="4 9" id="KW-0378">Hydrolase</keyword>
<dbReference type="KEGG" id="dpp:DICPUDRAFT_27222"/>
<dbReference type="eggNOG" id="ENOG502QR6D">
    <property type="taxonomic scope" value="Eukaryota"/>
</dbReference>
<dbReference type="GeneID" id="10510064"/>
<proteinExistence type="predicted"/>
<dbReference type="EMBL" id="GL870960">
    <property type="protein sequence ID" value="EGC39256.1"/>
    <property type="molecule type" value="Genomic_DNA"/>
</dbReference>
<dbReference type="GO" id="GO:0008240">
    <property type="term" value="F:tripeptidyl-peptidase activity"/>
    <property type="evidence" value="ECO:0000318"/>
    <property type="project" value="GO_Central"/>
</dbReference>
<reference evidence="13" key="1">
    <citation type="journal article" date="2011" name="Genome Biol.">
        <title>Comparative genomics of the social amoebae Dictyostelium discoideum and Dictyostelium purpureum.</title>
        <authorList>
            <consortium name="US DOE Joint Genome Institute (JGI-PGF)"/>
            <person name="Sucgang R."/>
            <person name="Kuo A."/>
            <person name="Tian X."/>
            <person name="Salerno W."/>
            <person name="Parikh A."/>
            <person name="Feasley C.L."/>
            <person name="Dalin E."/>
            <person name="Tu H."/>
            <person name="Huang E."/>
            <person name="Barry K."/>
            <person name="Lindquist E."/>
            <person name="Shapiro H."/>
            <person name="Bruce D."/>
            <person name="Schmutz J."/>
            <person name="Salamov A."/>
            <person name="Fey P."/>
            <person name="Gaudet P."/>
            <person name="Anjard C."/>
            <person name="Babu M.M."/>
            <person name="Basu S."/>
            <person name="Bushmanova Y."/>
            <person name="van der Wel H."/>
            <person name="Katoh-Kurasawa M."/>
            <person name="Dinh C."/>
            <person name="Coutinho P.M."/>
            <person name="Saito T."/>
            <person name="Elias M."/>
            <person name="Schaap P."/>
            <person name="Kay R.R."/>
            <person name="Henrissat B."/>
            <person name="Eichinger L."/>
            <person name="Rivero F."/>
            <person name="Putnam N.H."/>
            <person name="West C.M."/>
            <person name="Loomis W.F."/>
            <person name="Chisholm R.L."/>
            <person name="Shaulsky G."/>
            <person name="Strassmann J.E."/>
            <person name="Queller D.C."/>
            <person name="Kuspa A."/>
            <person name="Grigoriev I.V."/>
        </authorList>
    </citation>
    <scope>NUCLEOTIDE SEQUENCE [LARGE SCALE GENOMIC DNA]</scope>
    <source>
        <strain evidence="13">QSDP1</strain>
    </source>
</reference>